<feature type="compositionally biased region" description="Low complexity" evidence="2">
    <location>
        <begin position="973"/>
        <end position="992"/>
    </location>
</feature>
<feature type="region of interest" description="Disordered" evidence="2">
    <location>
        <begin position="686"/>
        <end position="736"/>
    </location>
</feature>
<dbReference type="AlphaFoldDB" id="A0AAW0FJK5"/>
<accession>A0AAW0FJK5</accession>
<gene>
    <name evidence="3" type="ORF">QCA50_018703</name>
</gene>
<feature type="region of interest" description="Disordered" evidence="2">
    <location>
        <begin position="785"/>
        <end position="808"/>
    </location>
</feature>
<feature type="coiled-coil region" evidence="1">
    <location>
        <begin position="860"/>
        <end position="887"/>
    </location>
</feature>
<organism evidence="3 4">
    <name type="scientific">Cerrena zonata</name>
    <dbReference type="NCBI Taxonomy" id="2478898"/>
    <lineage>
        <taxon>Eukaryota</taxon>
        <taxon>Fungi</taxon>
        <taxon>Dikarya</taxon>
        <taxon>Basidiomycota</taxon>
        <taxon>Agaricomycotina</taxon>
        <taxon>Agaricomycetes</taxon>
        <taxon>Polyporales</taxon>
        <taxon>Cerrenaceae</taxon>
        <taxon>Cerrena</taxon>
    </lineage>
</organism>
<feature type="compositionally biased region" description="Polar residues" evidence="2">
    <location>
        <begin position="310"/>
        <end position="324"/>
    </location>
</feature>
<feature type="region of interest" description="Disordered" evidence="2">
    <location>
        <begin position="227"/>
        <end position="401"/>
    </location>
</feature>
<evidence type="ECO:0000256" key="2">
    <source>
        <dbReference type="SAM" id="MobiDB-lite"/>
    </source>
</evidence>
<reference evidence="3 4" key="1">
    <citation type="submission" date="2022-09" db="EMBL/GenBank/DDBJ databases">
        <authorList>
            <person name="Palmer J.M."/>
        </authorList>
    </citation>
    <scope>NUCLEOTIDE SEQUENCE [LARGE SCALE GENOMIC DNA]</scope>
    <source>
        <strain evidence="3 4">DSM 7382</strain>
    </source>
</reference>
<comment type="caution">
    <text evidence="3">The sequence shown here is derived from an EMBL/GenBank/DDBJ whole genome shotgun (WGS) entry which is preliminary data.</text>
</comment>
<keyword evidence="4" id="KW-1185">Reference proteome</keyword>
<protein>
    <submittedName>
        <fullName evidence="3">Uncharacterized protein</fullName>
    </submittedName>
</protein>
<feature type="region of interest" description="Disordered" evidence="2">
    <location>
        <begin position="972"/>
        <end position="1008"/>
    </location>
</feature>
<feature type="compositionally biased region" description="Acidic residues" evidence="2">
    <location>
        <begin position="1101"/>
        <end position="1111"/>
    </location>
</feature>
<sequence length="1111" mass="122565">MSIRNHQGLNMEGGSHWRGAEVALWRASFVAREAILLAPDNMSKKEADSYFKALVVFLKSQYASAISPDVTDGCPIRVRLPYIVVACFHEHNRGLARNDPARKVDYLNVFEVKGEVLSSTKNILVGPQCLGCFDDVIRAEDAFWLRLVEKFNTRRKNNGGQELVFSTNVHPYTRATAWTYLYSKEDLLQRYAYIPGSPAGWAIVEDIHLVWDQPEMVFRAKDAMEVDNVNSESQEEGKEVQPDLRKKRPRASTASERDQPSVPQADLVGVSDSPQGKPAMKRVRLAPSDAQVEEVPEPSSSRVMLDHQKYQSTGSYDQVQTSPADQEALPGNKEAQSDLELDNEDDTEPLHKADHQDRLDEDPEDSKGVVEEQGTDDDEVVEIQPPKVEEKKMKKKKKKKKSKAIIEDEVEEIEPPKEKRNLFLREDDEVEDVEHLHLEGGPNHNWDENSLTASLAFLEQNPFLKSLVVTQISPVACRNCVSAQQPCIVALAYFHGCVLCKTRSQGCSLCPKVGKGNMKDAGWCRFITIIHHAAAVLGLESEKGPIEVLPDYTGVVLPPFPKRLAPLLKRTLSAEKIQEIWKDALSFIKDPNYYAVPHSMLKALKDDRPIRARWPKLGPNQEVRRRLTVIYANIKTGLLPQIWATDYHDGFRLTGPSTSLLPIQMLASSTAKEKGKAKAIPVPTAKGKGKVKEIAKAPPVKSKAGKQVATSSKPATSKTHKLTPVPSHTEEDEEEAMTLEERMMLAATAGPSNAAADPTDADLIDVGYQSSSLPSPGNLIATLAKSSKEEGQSGQGAGGSRASSSSGSSDTWLAAFYKPLVENIRHSLETLNANFNRETAHDERSRQQVQIVCDNVEKLVAGWEKNRKTMKGRFDELKEEVKQLFGELECALIIGKTNTQLLKALSVKVDGISVSLEVIKQQIARNTPPTTAVLSEDQVTSVARRIEEMVISSIRQEMLPLQQIAKDLEERQSIGQHSHSSQQSHDGASASQVQTPDKGSLSDSREVVVSHISSNKGHVQVDTPVISSTRRPLGALVQDEEIERDLLDAHAPALQVQDVDVDGLRASAYANLTLPEDEEAHDPSSTEPNANPDIVMKEGESGESGDDTASV</sequence>
<name>A0AAW0FJK5_9APHY</name>
<feature type="region of interest" description="Disordered" evidence="2">
    <location>
        <begin position="1072"/>
        <end position="1111"/>
    </location>
</feature>
<evidence type="ECO:0000256" key="1">
    <source>
        <dbReference type="SAM" id="Coils"/>
    </source>
</evidence>
<proteinExistence type="predicted"/>
<feature type="compositionally biased region" description="Basic and acidic residues" evidence="2">
    <location>
        <begin position="235"/>
        <end position="244"/>
    </location>
</feature>
<evidence type="ECO:0000313" key="4">
    <source>
        <dbReference type="Proteomes" id="UP001385951"/>
    </source>
</evidence>
<dbReference type="Proteomes" id="UP001385951">
    <property type="component" value="Unassembled WGS sequence"/>
</dbReference>
<feature type="compositionally biased region" description="Polar residues" evidence="2">
    <location>
        <begin position="708"/>
        <end position="717"/>
    </location>
</feature>
<feature type="compositionally biased region" description="Acidic residues" evidence="2">
    <location>
        <begin position="337"/>
        <end position="347"/>
    </location>
</feature>
<evidence type="ECO:0000313" key="3">
    <source>
        <dbReference type="EMBL" id="KAK7678354.1"/>
    </source>
</evidence>
<feature type="compositionally biased region" description="Basic and acidic residues" evidence="2">
    <location>
        <begin position="348"/>
        <end position="358"/>
    </location>
</feature>
<keyword evidence="1" id="KW-0175">Coiled coil</keyword>
<dbReference type="EMBL" id="JASBNA010000073">
    <property type="protein sequence ID" value="KAK7678354.1"/>
    <property type="molecule type" value="Genomic_DNA"/>
</dbReference>